<dbReference type="PANTHER" id="PTHR30151">
    <property type="entry name" value="ALKANE SULFONATE ABC TRANSPORTER-RELATED, MEMBRANE SUBUNIT"/>
    <property type="match status" value="1"/>
</dbReference>
<dbReference type="SUPFAM" id="SSF161098">
    <property type="entry name" value="MetI-like"/>
    <property type="match status" value="1"/>
</dbReference>
<evidence type="ECO:0000313" key="10">
    <source>
        <dbReference type="Proteomes" id="UP000279306"/>
    </source>
</evidence>
<dbReference type="CDD" id="cd06261">
    <property type="entry name" value="TM_PBP2"/>
    <property type="match status" value="1"/>
</dbReference>
<name>A0A3S4RPP7_MYCAU</name>
<dbReference type="PROSITE" id="PS50928">
    <property type="entry name" value="ABC_TM1"/>
    <property type="match status" value="1"/>
</dbReference>
<dbReference type="KEGG" id="mauu:NCTC10437_01636"/>
<dbReference type="GO" id="GO:0005886">
    <property type="term" value="C:plasma membrane"/>
    <property type="evidence" value="ECO:0007669"/>
    <property type="project" value="UniProtKB-SubCell"/>
</dbReference>
<reference evidence="9 10" key="1">
    <citation type="submission" date="2018-12" db="EMBL/GenBank/DDBJ databases">
        <authorList>
            <consortium name="Pathogen Informatics"/>
        </authorList>
    </citation>
    <scope>NUCLEOTIDE SEQUENCE [LARGE SCALE GENOMIC DNA]</scope>
    <source>
        <strain evidence="9 10">NCTC10437</strain>
    </source>
</reference>
<keyword evidence="4 7" id="KW-0812">Transmembrane</keyword>
<keyword evidence="2 7" id="KW-0813">Transport</keyword>
<keyword evidence="5 7" id="KW-1133">Transmembrane helix</keyword>
<proteinExistence type="inferred from homology"/>
<dbReference type="GO" id="GO:0055085">
    <property type="term" value="P:transmembrane transport"/>
    <property type="evidence" value="ECO:0007669"/>
    <property type="project" value="InterPro"/>
</dbReference>
<dbReference type="InterPro" id="IPR035906">
    <property type="entry name" value="MetI-like_sf"/>
</dbReference>
<comment type="similarity">
    <text evidence="7">Belongs to the binding-protein-dependent transport system permease family.</text>
</comment>
<dbReference type="OrthoDB" id="3173654at2"/>
<evidence type="ECO:0000256" key="1">
    <source>
        <dbReference type="ARBA" id="ARBA00004651"/>
    </source>
</evidence>
<organism evidence="9 10">
    <name type="scientific">Mycolicibacterium aurum</name>
    <name type="common">Mycobacterium aurum</name>
    <dbReference type="NCBI Taxonomy" id="1791"/>
    <lineage>
        <taxon>Bacteria</taxon>
        <taxon>Bacillati</taxon>
        <taxon>Actinomycetota</taxon>
        <taxon>Actinomycetes</taxon>
        <taxon>Mycobacteriales</taxon>
        <taxon>Mycobacteriaceae</taxon>
        <taxon>Mycolicibacterium</taxon>
    </lineage>
</organism>
<dbReference type="InterPro" id="IPR000515">
    <property type="entry name" value="MetI-like"/>
</dbReference>
<dbReference type="RefSeq" id="WP_053086879.1">
    <property type="nucleotide sequence ID" value="NZ_CVQQ01000036.1"/>
</dbReference>
<evidence type="ECO:0000256" key="4">
    <source>
        <dbReference type="ARBA" id="ARBA00022692"/>
    </source>
</evidence>
<evidence type="ECO:0000259" key="8">
    <source>
        <dbReference type="PROSITE" id="PS50928"/>
    </source>
</evidence>
<evidence type="ECO:0000313" key="9">
    <source>
        <dbReference type="EMBL" id="VEG52796.1"/>
    </source>
</evidence>
<gene>
    <name evidence="9" type="primary">ssuC_2</name>
    <name evidence="9" type="ORF">NCTC10437_01636</name>
</gene>
<dbReference type="Proteomes" id="UP000279306">
    <property type="component" value="Chromosome"/>
</dbReference>
<dbReference type="PANTHER" id="PTHR30151:SF38">
    <property type="entry name" value="ALIPHATIC SULFONATES TRANSPORT PERMEASE PROTEIN SSUC-RELATED"/>
    <property type="match status" value="1"/>
</dbReference>
<dbReference type="Pfam" id="PF00528">
    <property type="entry name" value="BPD_transp_1"/>
    <property type="match status" value="1"/>
</dbReference>
<dbReference type="STRING" id="1791.GCA_001049355_05714"/>
<feature type="transmembrane region" description="Helical" evidence="7">
    <location>
        <begin position="236"/>
        <end position="255"/>
    </location>
</feature>
<evidence type="ECO:0000256" key="3">
    <source>
        <dbReference type="ARBA" id="ARBA00022475"/>
    </source>
</evidence>
<feature type="transmembrane region" description="Helical" evidence="7">
    <location>
        <begin position="114"/>
        <end position="134"/>
    </location>
</feature>
<dbReference type="Gene3D" id="1.10.3720.10">
    <property type="entry name" value="MetI-like"/>
    <property type="match status" value="1"/>
</dbReference>
<accession>A0A3S4RPP7</accession>
<feature type="transmembrane region" description="Helical" evidence="7">
    <location>
        <begin position="22"/>
        <end position="44"/>
    </location>
</feature>
<dbReference type="EMBL" id="LR134356">
    <property type="protein sequence ID" value="VEG52796.1"/>
    <property type="molecule type" value="Genomic_DNA"/>
</dbReference>
<evidence type="ECO:0000256" key="2">
    <source>
        <dbReference type="ARBA" id="ARBA00022448"/>
    </source>
</evidence>
<feature type="domain" description="ABC transmembrane type-1" evidence="8">
    <location>
        <begin position="74"/>
        <end position="255"/>
    </location>
</feature>
<feature type="transmembrane region" description="Helical" evidence="7">
    <location>
        <begin position="140"/>
        <end position="163"/>
    </location>
</feature>
<keyword evidence="6 7" id="KW-0472">Membrane</keyword>
<dbReference type="AlphaFoldDB" id="A0A3S4RPP7"/>
<evidence type="ECO:0000256" key="5">
    <source>
        <dbReference type="ARBA" id="ARBA00022989"/>
    </source>
</evidence>
<feature type="transmembrane region" description="Helical" evidence="7">
    <location>
        <begin position="184"/>
        <end position="205"/>
    </location>
</feature>
<feature type="transmembrane region" description="Helical" evidence="7">
    <location>
        <begin position="81"/>
        <end position="102"/>
    </location>
</feature>
<protein>
    <submittedName>
        <fullName evidence="9">Nitrate/sulfonate/bicarbonate ABC transporter inner membrane protein</fullName>
    </submittedName>
</protein>
<sequence length="281" mass="30046">MSAPVKDRDDTVTAKGSSGPKWLTGPVGAGAAAAVLFLVLWQLAGTFGDRIPGPGPVVKAAMAEIERGEFFYNFAISMQRFAIGMLISIVLGIAIGLAIGSFRIFDDLFGDVNLVGLAIPAVIWALLCAMWFGFADTAPIVTVILSAVPFVVVNVAAGARSVPPALLDMSQSYDVPPSRRLRHAVLPAITGYAVAGIRFGVMSGWNGLLLSEWFGSADGVGHRARYWYDANQLPGFVAWIAFFILFMVLTDRVLLERLSRRAFRWRDGESVPGEPTAAAAA</sequence>
<comment type="subcellular location">
    <subcellularLocation>
        <location evidence="1 7">Cell membrane</location>
        <topology evidence="1 7">Multi-pass membrane protein</topology>
    </subcellularLocation>
</comment>
<keyword evidence="10" id="KW-1185">Reference proteome</keyword>
<keyword evidence="3" id="KW-1003">Cell membrane</keyword>
<evidence type="ECO:0000256" key="7">
    <source>
        <dbReference type="RuleBase" id="RU363032"/>
    </source>
</evidence>
<evidence type="ECO:0000256" key="6">
    <source>
        <dbReference type="ARBA" id="ARBA00023136"/>
    </source>
</evidence>